<dbReference type="InterPro" id="IPR003593">
    <property type="entry name" value="AAA+_ATPase"/>
</dbReference>
<dbReference type="CDD" id="cd03228">
    <property type="entry name" value="ABCC_MRP_Like"/>
    <property type="match status" value="1"/>
</dbReference>
<dbReference type="SUPFAM" id="SSF90123">
    <property type="entry name" value="ABC transporter transmembrane region"/>
    <property type="match status" value="1"/>
</dbReference>
<dbReference type="Gene3D" id="1.20.1560.10">
    <property type="entry name" value="ABC transporter type 1, transmembrane domain"/>
    <property type="match status" value="1"/>
</dbReference>
<feature type="region of interest" description="Disordered" evidence="7">
    <location>
        <begin position="582"/>
        <end position="604"/>
    </location>
</feature>
<organism evidence="11 12">
    <name type="scientific">Kibdelosporangium persicum</name>
    <dbReference type="NCBI Taxonomy" id="2698649"/>
    <lineage>
        <taxon>Bacteria</taxon>
        <taxon>Bacillati</taxon>
        <taxon>Actinomycetota</taxon>
        <taxon>Actinomycetes</taxon>
        <taxon>Pseudonocardiales</taxon>
        <taxon>Pseudonocardiaceae</taxon>
        <taxon>Kibdelosporangium</taxon>
    </lineage>
</organism>
<dbReference type="SUPFAM" id="SSF52540">
    <property type="entry name" value="P-loop containing nucleoside triphosphate hydrolases"/>
    <property type="match status" value="1"/>
</dbReference>
<dbReference type="RefSeq" id="WP_173123904.1">
    <property type="nucleotide sequence ID" value="NZ_CBCSGW010000033.1"/>
</dbReference>
<dbReference type="InterPro" id="IPR027417">
    <property type="entry name" value="P-loop_NTPase"/>
</dbReference>
<dbReference type="PROSITE" id="PS50929">
    <property type="entry name" value="ABC_TM1F"/>
    <property type="match status" value="1"/>
</dbReference>
<reference evidence="11 12" key="1">
    <citation type="submission" date="2020-01" db="EMBL/GenBank/DDBJ databases">
        <title>Kibdelosporangium persica a novel Actinomycetes from a hot desert in Iran.</title>
        <authorList>
            <person name="Safaei N."/>
            <person name="Zaburannyi N."/>
            <person name="Mueller R."/>
            <person name="Wink J."/>
        </authorList>
    </citation>
    <scope>NUCLEOTIDE SEQUENCE [LARGE SCALE GENOMIC DNA]</scope>
    <source>
        <strain evidence="11 12">4NS15</strain>
    </source>
</reference>
<dbReference type="InterPro" id="IPR017871">
    <property type="entry name" value="ABC_transporter-like_CS"/>
</dbReference>
<dbReference type="PANTHER" id="PTHR24221:SF654">
    <property type="entry name" value="ATP-BINDING CASSETTE SUB-FAMILY B MEMBER 6"/>
    <property type="match status" value="1"/>
</dbReference>
<keyword evidence="5 8" id="KW-1133">Transmembrane helix</keyword>
<proteinExistence type="predicted"/>
<keyword evidence="2 8" id="KW-0812">Transmembrane</keyword>
<name>A0ABX2EX20_9PSEU</name>
<evidence type="ECO:0000256" key="8">
    <source>
        <dbReference type="SAM" id="Phobius"/>
    </source>
</evidence>
<dbReference type="PROSITE" id="PS00211">
    <property type="entry name" value="ABC_TRANSPORTER_1"/>
    <property type="match status" value="1"/>
</dbReference>
<keyword evidence="4 11" id="KW-0067">ATP-binding</keyword>
<evidence type="ECO:0000259" key="9">
    <source>
        <dbReference type="PROSITE" id="PS50893"/>
    </source>
</evidence>
<sequence>MKREVRFGVAALRAGPALALIGWSVPEALPAAISGLAVANAVDAGFLAGRPVVGFGWLAGLMLAAVIGSAGSRMVFQRLGDLVEPFRDDLVRRVVGSALDKAVSGHPDEGALARLTRQVEIVRDTYAGLIVVIRGFLVTVVGVVIGLLSLAPAILPLILPPFLLGFVAFLATLGFAAAKQRVSVLAEEKLAATAGSVLAGTRDVVACGAEEHAAAMVSGAIQAQADADRALAKVAALRTVCFAVGGWLPLVALLVAGPWLAGQGLTAGVIMGGLTYVVSGLQPALQAVIAGVGGSGLRFVVTLGRILDETTVPPAQAPKRHERHGDDLILQDVTFAYGPHAEPVLRDLDLTVRPGEHLAVVGPSGIGKSTLAALVCGLRTPDAGTIRFGGVPATDLDAADRVLIPQEAYVFTGTLRDNLTYLRPDATDAQIDSAVDAVGARDLVERIGEQLDPAGLSAGERQLVALVRAYLSEARLVVLDEATCHLDPVAERRAEEAFARRGGTLVVVAHRISSARRAGRILVLDGVSAAIGDHASLVRGSALYRDLWGHWDWSQPPGLTDDADGVDAGTGTRLAHHFGQVVPHGPLGQREPGGDLRSGGTVGG</sequence>
<dbReference type="GO" id="GO:0005524">
    <property type="term" value="F:ATP binding"/>
    <property type="evidence" value="ECO:0007669"/>
    <property type="project" value="UniProtKB-KW"/>
</dbReference>
<feature type="transmembrane region" description="Helical" evidence="8">
    <location>
        <begin position="55"/>
        <end position="76"/>
    </location>
</feature>
<comment type="subcellular location">
    <subcellularLocation>
        <location evidence="1">Cell membrane</location>
        <topology evidence="1">Multi-pass membrane protein</topology>
    </subcellularLocation>
</comment>
<feature type="transmembrane region" description="Helical" evidence="8">
    <location>
        <begin position="239"/>
        <end position="261"/>
    </location>
</feature>
<dbReference type="InterPro" id="IPR036640">
    <property type="entry name" value="ABC1_TM_sf"/>
</dbReference>
<evidence type="ECO:0000256" key="4">
    <source>
        <dbReference type="ARBA" id="ARBA00022840"/>
    </source>
</evidence>
<feature type="domain" description="ABC transmembrane type-1" evidence="10">
    <location>
        <begin position="18"/>
        <end position="288"/>
    </location>
</feature>
<keyword evidence="3" id="KW-0547">Nucleotide-binding</keyword>
<gene>
    <name evidence="11" type="ORF">GC106_5170</name>
</gene>
<dbReference type="InterPro" id="IPR011527">
    <property type="entry name" value="ABC1_TM_dom"/>
</dbReference>
<feature type="transmembrane region" description="Helical" evidence="8">
    <location>
        <begin position="126"/>
        <end position="151"/>
    </location>
</feature>
<protein>
    <submittedName>
        <fullName evidence="11">Lipid A export ATP-binding/permease protein MsbA</fullName>
    </submittedName>
</protein>
<comment type="caution">
    <text evidence="11">The sequence shown here is derived from an EMBL/GenBank/DDBJ whole genome shotgun (WGS) entry which is preliminary data.</text>
</comment>
<accession>A0ABX2EX20</accession>
<evidence type="ECO:0000313" key="11">
    <source>
        <dbReference type="EMBL" id="NRN63316.1"/>
    </source>
</evidence>
<dbReference type="InterPro" id="IPR003439">
    <property type="entry name" value="ABC_transporter-like_ATP-bd"/>
</dbReference>
<dbReference type="Gene3D" id="3.40.50.300">
    <property type="entry name" value="P-loop containing nucleotide triphosphate hydrolases"/>
    <property type="match status" value="1"/>
</dbReference>
<evidence type="ECO:0000256" key="1">
    <source>
        <dbReference type="ARBA" id="ARBA00004651"/>
    </source>
</evidence>
<evidence type="ECO:0000256" key="6">
    <source>
        <dbReference type="ARBA" id="ARBA00023136"/>
    </source>
</evidence>
<feature type="domain" description="ABC transporter" evidence="9">
    <location>
        <begin position="328"/>
        <end position="551"/>
    </location>
</feature>
<evidence type="ECO:0000256" key="2">
    <source>
        <dbReference type="ARBA" id="ARBA00022692"/>
    </source>
</evidence>
<keyword evidence="12" id="KW-1185">Reference proteome</keyword>
<evidence type="ECO:0000259" key="10">
    <source>
        <dbReference type="PROSITE" id="PS50929"/>
    </source>
</evidence>
<keyword evidence="6 8" id="KW-0472">Membrane</keyword>
<dbReference type="EMBL" id="JAAATY010000001">
    <property type="protein sequence ID" value="NRN63316.1"/>
    <property type="molecule type" value="Genomic_DNA"/>
</dbReference>
<evidence type="ECO:0000256" key="7">
    <source>
        <dbReference type="SAM" id="MobiDB-lite"/>
    </source>
</evidence>
<evidence type="ECO:0000256" key="3">
    <source>
        <dbReference type="ARBA" id="ARBA00022741"/>
    </source>
</evidence>
<dbReference type="InterPro" id="IPR039421">
    <property type="entry name" value="Type_1_exporter"/>
</dbReference>
<dbReference type="SMART" id="SM00382">
    <property type="entry name" value="AAA"/>
    <property type="match status" value="1"/>
</dbReference>
<dbReference type="Proteomes" id="UP000763557">
    <property type="component" value="Unassembled WGS sequence"/>
</dbReference>
<dbReference type="PROSITE" id="PS50893">
    <property type="entry name" value="ABC_TRANSPORTER_2"/>
    <property type="match status" value="1"/>
</dbReference>
<evidence type="ECO:0000256" key="5">
    <source>
        <dbReference type="ARBA" id="ARBA00022989"/>
    </source>
</evidence>
<evidence type="ECO:0000313" key="12">
    <source>
        <dbReference type="Proteomes" id="UP000763557"/>
    </source>
</evidence>
<dbReference type="PANTHER" id="PTHR24221">
    <property type="entry name" value="ATP-BINDING CASSETTE SUB-FAMILY B"/>
    <property type="match status" value="1"/>
</dbReference>
<feature type="transmembrane region" description="Helical" evidence="8">
    <location>
        <begin position="157"/>
        <end position="178"/>
    </location>
</feature>
<dbReference type="Pfam" id="PF00005">
    <property type="entry name" value="ABC_tran"/>
    <property type="match status" value="1"/>
</dbReference>